<dbReference type="EC" id="1.14.13.127" evidence="3"/>
<dbReference type="GO" id="GO:0008688">
    <property type="term" value="F:3-(3-hydroxyphenyl)propionate hydroxylase activity"/>
    <property type="evidence" value="ECO:0007669"/>
    <property type="project" value="UniProtKB-EC"/>
</dbReference>
<sequence length="562" mass="61889">MEAPERDVVIIGAGPAGVTLANLLAQYGVSTTLIDREAEILQEPRAVGIDDEALRTLQGFGMAEEVLANAVRNAPIRYYDSRKRILAHVAPSGRPYGWPRRNLFFQPNLEATLRKSLERFDTVELRTGCEAVELVQDADGVTVTAQQGDGTVTLRARYVIGADGGRSFVRDAVGIELEGDTAPMKWLVVDVKDDTWDAPYSAVYTSPHRPSMTIPLPFGYRRFEFKVLDGEDPDRMAEPETVAELMKQFYPDGEVPEPVRRRIYWHHSRTATRFQEGRVFLVGDAAHLQPPFFGQGMNSGMRDVTNLAWKLGMVLTGSASPTLLETYDSERRETAREMVQFATGVGRLYHPANRGTEWFRNLLFRGVQRVPGGRDYILQMKYKPVPRYEDGFVLRNDTGRSSLVGRAFPQPMVEQLDGARLRLDDVLGTRIALVGGVKGVAEALSPHVAARLAVHNGVVVQAHVPSAYRRKGQFDPAARDTASEIPVVDVYDLEGGLRDLYLEHPGAEVYIVRPDRYVAAVSSIAELNSTVESLLELLGSPGAVGADGGKAADEGTLDVRSG</sequence>
<name>A0AA46X1F8_RHORH</name>
<dbReference type="NCBIfam" id="NF004829">
    <property type="entry name" value="PRK06183.1-3"/>
    <property type="match status" value="1"/>
</dbReference>
<reference evidence="3 4" key="1">
    <citation type="journal article" date="2021" name="Front. Microbiol.">
        <title>Bacterial Transformation of Aromatic Monomers in Softwood Black Liquor.</title>
        <authorList>
            <person name="Navas L.E."/>
            <person name="Dexter G."/>
            <person name="Liu J."/>
            <person name="Levy-Booth D."/>
            <person name="Cho M."/>
            <person name="Jang S.K."/>
            <person name="Mansfield S.D."/>
            <person name="Renneckar S."/>
            <person name="Mohn W.W."/>
            <person name="Eltis L.D."/>
        </authorList>
    </citation>
    <scope>NUCLEOTIDE SEQUENCE [LARGE SCALE GENOMIC DNA]</scope>
    <source>
        <strain evidence="3 4">GD02</strain>
    </source>
</reference>
<evidence type="ECO:0000313" key="4">
    <source>
        <dbReference type="Proteomes" id="UP001162740"/>
    </source>
</evidence>
<accession>A0AA46X1F8</accession>
<geneLocation type="plasmid" evidence="3 4">
    <name>pGD02.2.1</name>
</geneLocation>
<evidence type="ECO:0000313" key="3">
    <source>
        <dbReference type="EMBL" id="UZF47867.1"/>
    </source>
</evidence>
<dbReference type="Gene3D" id="3.30.70.2450">
    <property type="match status" value="1"/>
</dbReference>
<dbReference type="Proteomes" id="UP001162740">
    <property type="component" value="Plasmid pGD02.2.1"/>
</dbReference>
<keyword evidence="1 3" id="KW-0560">Oxidoreductase</keyword>
<dbReference type="PANTHER" id="PTHR43476:SF3">
    <property type="entry name" value="FAD-BINDING MONOOXYGENASE"/>
    <property type="match status" value="1"/>
</dbReference>
<dbReference type="Gene3D" id="3.50.50.60">
    <property type="entry name" value="FAD/NAD(P)-binding domain"/>
    <property type="match status" value="1"/>
</dbReference>
<dbReference type="PRINTS" id="PR00420">
    <property type="entry name" value="RNGMNOXGNASE"/>
</dbReference>
<dbReference type="GO" id="GO:0071949">
    <property type="term" value="F:FAD binding"/>
    <property type="evidence" value="ECO:0007669"/>
    <property type="project" value="InterPro"/>
</dbReference>
<dbReference type="PANTHER" id="PTHR43476">
    <property type="entry name" value="3-(3-HYDROXY-PHENYL)PROPIONATE/3-HYDROXYCINNAMIC ACID HYDROXYLASE"/>
    <property type="match status" value="1"/>
</dbReference>
<evidence type="ECO:0000259" key="2">
    <source>
        <dbReference type="Pfam" id="PF01494"/>
    </source>
</evidence>
<dbReference type="InterPro" id="IPR050631">
    <property type="entry name" value="PheA/TfdB_FAD_monoxygenase"/>
</dbReference>
<evidence type="ECO:0000256" key="1">
    <source>
        <dbReference type="ARBA" id="ARBA00023002"/>
    </source>
</evidence>
<dbReference type="InterPro" id="IPR036188">
    <property type="entry name" value="FAD/NAD-bd_sf"/>
</dbReference>
<gene>
    <name evidence="3" type="ORF">KUM34_025945</name>
</gene>
<dbReference type="AlphaFoldDB" id="A0AA46X1F8"/>
<dbReference type="Pfam" id="PF01494">
    <property type="entry name" value="FAD_binding_3"/>
    <property type="match status" value="1"/>
</dbReference>
<dbReference type="EMBL" id="CP083975">
    <property type="protein sequence ID" value="UZF47867.1"/>
    <property type="molecule type" value="Genomic_DNA"/>
</dbReference>
<proteinExistence type="predicted"/>
<dbReference type="RefSeq" id="WP_229583422.1">
    <property type="nucleotide sequence ID" value="NZ_CP083975.1"/>
</dbReference>
<keyword evidence="3" id="KW-0614">Plasmid</keyword>
<protein>
    <submittedName>
        <fullName evidence="3">Bifunctional 3-(3-hydroxy-phenyl)propionate/3-hydroxycinnamic acid hydroxylase</fullName>
        <ecNumber evidence="3">1.14.13.127</ecNumber>
    </submittedName>
</protein>
<dbReference type="InterPro" id="IPR002938">
    <property type="entry name" value="FAD-bd"/>
</dbReference>
<dbReference type="GO" id="GO:0019622">
    <property type="term" value="P:3-(3-hydroxy)phenylpropionate catabolic process"/>
    <property type="evidence" value="ECO:0007669"/>
    <property type="project" value="TreeGrafter"/>
</dbReference>
<feature type="domain" description="FAD-binding" evidence="2">
    <location>
        <begin position="7"/>
        <end position="342"/>
    </location>
</feature>
<dbReference type="NCBIfam" id="NF004831">
    <property type="entry name" value="PRK06183.1-5"/>
    <property type="match status" value="1"/>
</dbReference>
<dbReference type="SUPFAM" id="SSF51905">
    <property type="entry name" value="FAD/NAD(P)-binding domain"/>
    <property type="match status" value="1"/>
</dbReference>
<organism evidence="3 4">
    <name type="scientific">Rhodococcus rhodochrous</name>
    <dbReference type="NCBI Taxonomy" id="1829"/>
    <lineage>
        <taxon>Bacteria</taxon>
        <taxon>Bacillati</taxon>
        <taxon>Actinomycetota</taxon>
        <taxon>Actinomycetes</taxon>
        <taxon>Mycobacteriales</taxon>
        <taxon>Nocardiaceae</taxon>
        <taxon>Rhodococcus</taxon>
    </lineage>
</organism>